<dbReference type="InterPro" id="IPR006015">
    <property type="entry name" value="Universal_stress_UspA"/>
</dbReference>
<dbReference type="InterPro" id="IPR006016">
    <property type="entry name" value="UspA"/>
</dbReference>
<reference evidence="2" key="2">
    <citation type="submission" date="2020-11" db="EMBL/GenBank/DDBJ databases">
        <authorList>
            <person name="Cecchin M."/>
            <person name="Marcolungo L."/>
            <person name="Rossato M."/>
            <person name="Girolomoni L."/>
            <person name="Cosentino E."/>
            <person name="Cuine S."/>
            <person name="Li-Beisson Y."/>
            <person name="Delledonne M."/>
            <person name="Ballottari M."/>
        </authorList>
    </citation>
    <scope>NUCLEOTIDE SEQUENCE</scope>
    <source>
        <strain evidence="2">211/11P</strain>
        <tissue evidence="2">Whole cell</tissue>
    </source>
</reference>
<comment type="caution">
    <text evidence="2">The sequence shown here is derived from an EMBL/GenBank/DDBJ whole genome shotgun (WGS) entry which is preliminary data.</text>
</comment>
<dbReference type="PRINTS" id="PR01438">
    <property type="entry name" value="UNVRSLSTRESS"/>
</dbReference>
<dbReference type="PANTHER" id="PTHR31964">
    <property type="entry name" value="ADENINE NUCLEOTIDE ALPHA HYDROLASES-LIKE SUPERFAMILY PROTEIN"/>
    <property type="match status" value="1"/>
</dbReference>
<dbReference type="Gene3D" id="3.40.50.620">
    <property type="entry name" value="HUPs"/>
    <property type="match status" value="1"/>
</dbReference>
<dbReference type="OrthoDB" id="843225at2759"/>
<dbReference type="Pfam" id="PF00582">
    <property type="entry name" value="Usp"/>
    <property type="match status" value="1"/>
</dbReference>
<dbReference type="AlphaFoldDB" id="A0A9D4Z070"/>
<organism evidence="2 3">
    <name type="scientific">Chlorella vulgaris</name>
    <name type="common">Green alga</name>
    <dbReference type="NCBI Taxonomy" id="3077"/>
    <lineage>
        <taxon>Eukaryota</taxon>
        <taxon>Viridiplantae</taxon>
        <taxon>Chlorophyta</taxon>
        <taxon>core chlorophytes</taxon>
        <taxon>Trebouxiophyceae</taxon>
        <taxon>Chlorellales</taxon>
        <taxon>Chlorellaceae</taxon>
        <taxon>Chlorella clade</taxon>
        <taxon>Chlorella</taxon>
    </lineage>
</organism>
<dbReference type="PANTHER" id="PTHR31964:SF113">
    <property type="entry name" value="USPA DOMAIN-CONTAINING PROTEIN"/>
    <property type="match status" value="1"/>
</dbReference>
<dbReference type="InterPro" id="IPR014729">
    <property type="entry name" value="Rossmann-like_a/b/a_fold"/>
</dbReference>
<reference evidence="2" key="1">
    <citation type="journal article" date="2019" name="Plant J.">
        <title>Chlorella vulgaris genome assembly and annotation reveals the molecular basis for metabolic acclimation to high light conditions.</title>
        <authorList>
            <person name="Cecchin M."/>
            <person name="Marcolungo L."/>
            <person name="Rossato M."/>
            <person name="Girolomoni L."/>
            <person name="Cosentino E."/>
            <person name="Cuine S."/>
            <person name="Li-Beisson Y."/>
            <person name="Delledonne M."/>
            <person name="Ballottari M."/>
        </authorList>
    </citation>
    <scope>NUCLEOTIDE SEQUENCE</scope>
    <source>
        <strain evidence="2">211/11P</strain>
    </source>
</reference>
<dbReference type="EMBL" id="SIDB01000003">
    <property type="protein sequence ID" value="KAI3434860.1"/>
    <property type="molecule type" value="Genomic_DNA"/>
</dbReference>
<dbReference type="CDD" id="cd23659">
    <property type="entry name" value="USP_At3g01520-like"/>
    <property type="match status" value="1"/>
</dbReference>
<dbReference type="SUPFAM" id="SSF52402">
    <property type="entry name" value="Adenine nucleotide alpha hydrolases-like"/>
    <property type="match status" value="1"/>
</dbReference>
<accession>A0A9D4Z070</accession>
<keyword evidence="3" id="KW-1185">Reference proteome</keyword>
<dbReference type="Proteomes" id="UP001055712">
    <property type="component" value="Unassembled WGS sequence"/>
</dbReference>
<evidence type="ECO:0000313" key="2">
    <source>
        <dbReference type="EMBL" id="KAI3434860.1"/>
    </source>
</evidence>
<gene>
    <name evidence="2" type="ORF">D9Q98_002914</name>
</gene>
<protein>
    <recommendedName>
        <fullName evidence="1">UspA domain-containing protein</fullName>
    </recommendedName>
</protein>
<proteinExistence type="predicted"/>
<name>A0A9D4Z070_CHLVU</name>
<evidence type="ECO:0000313" key="3">
    <source>
        <dbReference type="Proteomes" id="UP001055712"/>
    </source>
</evidence>
<feature type="domain" description="UspA" evidence="1">
    <location>
        <begin position="26"/>
        <end position="182"/>
    </location>
</feature>
<evidence type="ECO:0000259" key="1">
    <source>
        <dbReference type="Pfam" id="PF00582"/>
    </source>
</evidence>
<sequence length="188" mass="20870">MDGMEAQALANTDAQRAAFLRKPAGRNLVVATDDTVSSAAAAEWALDNLYREGDIIHLTYVVKCLEPSMEVFHGMPGTAYSFKQPGGKHREQELVDDAKRRLEARFLPLLQPHLVPYQLHLYAERTDCSEARVCELILKDIEQRDAAIVIMAAHNKPGTSTGMGSVAEYLSKNCKRPMAVVRPHMHGQ</sequence>